<keyword evidence="5" id="KW-0862">Zinc</keyword>
<accession>A0A084GWI9</accession>
<comment type="similarity">
    <text evidence="2 7">Belongs to the peptidase M14 family.</text>
</comment>
<dbReference type="SUPFAM" id="SSF53187">
    <property type="entry name" value="Zn-dependent exopeptidases"/>
    <property type="match status" value="1"/>
</dbReference>
<dbReference type="Proteomes" id="UP000028549">
    <property type="component" value="Unassembled WGS sequence"/>
</dbReference>
<evidence type="ECO:0000256" key="3">
    <source>
        <dbReference type="ARBA" id="ARBA00022670"/>
    </source>
</evidence>
<keyword evidence="3" id="KW-0645">Protease</keyword>
<dbReference type="Gene3D" id="3.40.630.10">
    <property type="entry name" value="Zn peptidases"/>
    <property type="match status" value="1"/>
</dbReference>
<dbReference type="CDD" id="cd06229">
    <property type="entry name" value="M14_Endopeptidase_I"/>
    <property type="match status" value="1"/>
</dbReference>
<evidence type="ECO:0000259" key="8">
    <source>
        <dbReference type="PROSITE" id="PS52035"/>
    </source>
</evidence>
<reference evidence="9 10" key="1">
    <citation type="journal article" date="2005" name="Int. J. Syst. Evol. Microbiol.">
        <title>Bacillus cibi sp. nov., isolated from jeotgal, a traditional Korean fermented seafood.</title>
        <authorList>
            <person name="Yoon J.H."/>
            <person name="Lee C.H."/>
            <person name="Oh T.K."/>
        </authorList>
    </citation>
    <scope>NUCLEOTIDE SEQUENCE [LARGE SCALE GENOMIC DNA]</scope>
    <source>
        <strain evidence="9 10">DSM 16189</strain>
    </source>
</reference>
<dbReference type="GO" id="GO:0006508">
    <property type="term" value="P:proteolysis"/>
    <property type="evidence" value="ECO:0007669"/>
    <property type="project" value="UniProtKB-KW"/>
</dbReference>
<proteinExistence type="inferred from homology"/>
<keyword evidence="10" id="KW-1185">Reference proteome</keyword>
<evidence type="ECO:0000256" key="4">
    <source>
        <dbReference type="ARBA" id="ARBA00022801"/>
    </source>
</evidence>
<evidence type="ECO:0000256" key="6">
    <source>
        <dbReference type="ARBA" id="ARBA00023049"/>
    </source>
</evidence>
<keyword evidence="6" id="KW-0482">Metalloprotease</keyword>
<keyword evidence="4" id="KW-0378">Hydrolase</keyword>
<dbReference type="SMART" id="SM00631">
    <property type="entry name" value="Zn_pept"/>
    <property type="match status" value="1"/>
</dbReference>
<comment type="caution">
    <text evidence="9">The sequence shown here is derived from an EMBL/GenBank/DDBJ whole genome shotgun (WGS) entry which is preliminary data.</text>
</comment>
<dbReference type="AlphaFoldDB" id="A0A084GWI9"/>
<dbReference type="EMBL" id="JNVC02000005">
    <property type="protein sequence ID" value="KEZ51701.1"/>
    <property type="molecule type" value="Genomic_DNA"/>
</dbReference>
<name>A0A084GWI9_METID</name>
<dbReference type="MEROPS" id="M14.008"/>
<dbReference type="Pfam" id="PF00246">
    <property type="entry name" value="Peptidase_M14"/>
    <property type="match status" value="1"/>
</dbReference>
<evidence type="ECO:0000256" key="7">
    <source>
        <dbReference type="PROSITE-ProRule" id="PRU01379"/>
    </source>
</evidence>
<dbReference type="PANTHER" id="PTHR11705:SF143">
    <property type="entry name" value="SLL0236 PROTEIN"/>
    <property type="match status" value="1"/>
</dbReference>
<dbReference type="GO" id="GO:0005615">
    <property type="term" value="C:extracellular space"/>
    <property type="evidence" value="ECO:0007669"/>
    <property type="project" value="TreeGrafter"/>
</dbReference>
<organism evidence="9 10">
    <name type="scientific">Metabacillus indicus</name>
    <name type="common">Bacillus indicus</name>
    <dbReference type="NCBI Taxonomy" id="246786"/>
    <lineage>
        <taxon>Bacteria</taxon>
        <taxon>Bacillati</taxon>
        <taxon>Bacillota</taxon>
        <taxon>Bacilli</taxon>
        <taxon>Bacillales</taxon>
        <taxon>Bacillaceae</taxon>
        <taxon>Metabacillus</taxon>
    </lineage>
</organism>
<evidence type="ECO:0000256" key="1">
    <source>
        <dbReference type="ARBA" id="ARBA00001947"/>
    </source>
</evidence>
<sequence length="380" mass="43288">MIVRVKRDTHLKELSHLLNIHEQLLFEANPACSAACILSGETLRIPFTENVKCHISSTFNAPHIRNIIDFYEGQLPLPPSPEFIQKKRAYDYIVLLEDLEKILHAYPFVEKRTIGHSVLGLPVYELKIGNGPKKVHMNGSFHANEWITTSVLMNWLHEYLEAVVDGGSFEGHSAMDLYQQVSLSFVPMVNPDGVQLVLNGLPSDHAHYHSTLHMNNNSLDFDQWKANINGVDLNNQYPANWEIEKERKIPKAPSSRDYPGDAPLTEPESIMMAKLVETENFHMVVAVHTQGEEIYWGYMDCEPEQAGIIVKEFSRQSGYKAIRTIDSHAGFRDWFVLEKKKCGYTIELGTGVNPLPLSQFDDIYNKSRGIFWASLYMLKS</sequence>
<evidence type="ECO:0000256" key="5">
    <source>
        <dbReference type="ARBA" id="ARBA00022833"/>
    </source>
</evidence>
<gene>
    <name evidence="9" type="ORF">GS18_0211290</name>
</gene>
<dbReference type="InterPro" id="IPR000834">
    <property type="entry name" value="Peptidase_M14"/>
</dbReference>
<protein>
    <recommendedName>
        <fullName evidence="8">Peptidase M14 domain-containing protein</fullName>
    </recommendedName>
</protein>
<comment type="cofactor">
    <cofactor evidence="1">
        <name>Zn(2+)</name>
        <dbReference type="ChEBI" id="CHEBI:29105"/>
    </cofactor>
</comment>
<dbReference type="RefSeq" id="WP_035207148.1">
    <property type="nucleotide sequence ID" value="NZ_JNVC02000005.1"/>
</dbReference>
<evidence type="ECO:0000313" key="9">
    <source>
        <dbReference type="EMBL" id="KEZ51701.1"/>
    </source>
</evidence>
<dbReference type="PANTHER" id="PTHR11705">
    <property type="entry name" value="PROTEASE FAMILY M14 CARBOXYPEPTIDASE A,B"/>
    <property type="match status" value="1"/>
</dbReference>
<dbReference type="GO" id="GO:0004181">
    <property type="term" value="F:metallocarboxypeptidase activity"/>
    <property type="evidence" value="ECO:0007669"/>
    <property type="project" value="InterPro"/>
</dbReference>
<dbReference type="STRING" id="246786.GS18_0211290"/>
<feature type="domain" description="Peptidase M14" evidence="8">
    <location>
        <begin position="88"/>
        <end position="375"/>
    </location>
</feature>
<dbReference type="GO" id="GO:0008270">
    <property type="term" value="F:zinc ion binding"/>
    <property type="evidence" value="ECO:0007669"/>
    <property type="project" value="InterPro"/>
</dbReference>
<evidence type="ECO:0000256" key="2">
    <source>
        <dbReference type="ARBA" id="ARBA00005988"/>
    </source>
</evidence>
<dbReference type="InterPro" id="IPR034274">
    <property type="entry name" value="ENP1_M14_CPD"/>
</dbReference>
<dbReference type="PROSITE" id="PS52035">
    <property type="entry name" value="PEPTIDASE_M14"/>
    <property type="match status" value="1"/>
</dbReference>
<feature type="active site" description="Proton donor/acceptor" evidence="7">
    <location>
        <position position="347"/>
    </location>
</feature>
<evidence type="ECO:0000313" key="10">
    <source>
        <dbReference type="Proteomes" id="UP000028549"/>
    </source>
</evidence>
<dbReference type="OrthoDB" id="9802862at2"/>